<keyword evidence="2" id="KW-1185">Reference proteome</keyword>
<comment type="caution">
    <text evidence="1">The sequence shown here is derived from an EMBL/GenBank/DDBJ whole genome shotgun (WGS) entry which is preliminary data.</text>
</comment>
<evidence type="ECO:0000313" key="2">
    <source>
        <dbReference type="Proteomes" id="UP000272474"/>
    </source>
</evidence>
<reference evidence="1 2" key="1">
    <citation type="journal article" date="2014" name="Int. J. Syst. Evol. Microbiol.">
        <title>Streptomyces hoynatensis sp. nov., isolated from deep marine sediment.</title>
        <authorList>
            <person name="Veyisoglu A."/>
            <person name="Sahin N."/>
        </authorList>
    </citation>
    <scope>NUCLEOTIDE SEQUENCE [LARGE SCALE GENOMIC DNA]</scope>
    <source>
        <strain evidence="1 2">KCTC 29097</strain>
    </source>
</reference>
<protein>
    <submittedName>
        <fullName evidence="1">Gamma carbonic anhydrase family protein</fullName>
    </submittedName>
</protein>
<dbReference type="CDD" id="cd04645">
    <property type="entry name" value="LbH_gamma_CA_like"/>
    <property type="match status" value="1"/>
</dbReference>
<organism evidence="1 2">
    <name type="scientific">Streptomyces hoynatensis</name>
    <dbReference type="NCBI Taxonomy" id="1141874"/>
    <lineage>
        <taxon>Bacteria</taxon>
        <taxon>Bacillati</taxon>
        <taxon>Actinomycetota</taxon>
        <taxon>Actinomycetes</taxon>
        <taxon>Kitasatosporales</taxon>
        <taxon>Streptomycetaceae</taxon>
        <taxon>Streptomyces</taxon>
    </lineage>
</organism>
<dbReference type="EMBL" id="RBAL01000001">
    <property type="protein sequence ID" value="RKN46940.1"/>
    <property type="molecule type" value="Genomic_DNA"/>
</dbReference>
<dbReference type="Proteomes" id="UP000272474">
    <property type="component" value="Unassembled WGS sequence"/>
</dbReference>
<dbReference type="InterPro" id="IPR047324">
    <property type="entry name" value="LbH_gamma_CA-like"/>
</dbReference>
<dbReference type="InterPro" id="IPR011004">
    <property type="entry name" value="Trimer_LpxA-like_sf"/>
</dbReference>
<name>A0A3A9ZF19_9ACTN</name>
<proteinExistence type="predicted"/>
<dbReference type="AlphaFoldDB" id="A0A3A9ZF19"/>
<dbReference type="PANTHER" id="PTHR13061:SF29">
    <property type="entry name" value="GAMMA CARBONIC ANHYDRASE-LIKE 1, MITOCHONDRIAL-RELATED"/>
    <property type="match status" value="1"/>
</dbReference>
<gene>
    <name evidence="1" type="ORF">D7294_01700</name>
</gene>
<dbReference type="InterPro" id="IPR050484">
    <property type="entry name" value="Transf_Hexapept/Carb_Anhydrase"/>
</dbReference>
<dbReference type="OrthoDB" id="9803036at2"/>
<dbReference type="Gene3D" id="2.160.10.10">
    <property type="entry name" value="Hexapeptide repeat proteins"/>
    <property type="match status" value="1"/>
</dbReference>
<evidence type="ECO:0000313" key="1">
    <source>
        <dbReference type="EMBL" id="RKN46940.1"/>
    </source>
</evidence>
<dbReference type="PANTHER" id="PTHR13061">
    <property type="entry name" value="DYNACTIN SUBUNIT P25"/>
    <property type="match status" value="1"/>
</dbReference>
<accession>A0A3A9ZF19</accession>
<dbReference type="RefSeq" id="WP_120674611.1">
    <property type="nucleotide sequence ID" value="NZ_RBAL01000001.1"/>
</dbReference>
<dbReference type="SUPFAM" id="SSF51161">
    <property type="entry name" value="Trimeric LpxA-like enzymes"/>
    <property type="match status" value="1"/>
</dbReference>
<sequence>MSLIPFEDRAPRLAEGAWVAPGATVLGDVRLGAGASVWYGTVVRADLERIEIGAGSNVQDGCVLHADPGFPAVLGAGVSVGHRAVVHGCLVEEDSLVGMGAVLLNGARVGRGSLIAAGAVLLEGTSVPPGSLVAGVPGKVRRALTAAEREGLRATAARYRDLARRHAAHPAPPPG</sequence>